<sequence length="784" mass="89520">MLPEEIITDILSRLPVKSLLRFRCVSKPWRALIGSQNFTKMHLNQSIKTGSNQRLMLGFLGIHSVNVDSLDRAECLNPPFSSSDISNSCNGLVLVLAKIPYVWNPSTRKYKQLSACNVEYPTDNDFASAFETYGFVYNSEKDDYLVVRVVEFKRSDFSWIRSEARVYNLKSNTWKKLPDFPYQLPYKRVWGAHLNGVLHTAVETLSRGNTSIMAFDTRNGSHYVVPKPNFASRDAEFTVEVLGGCLCLLHTLKRYRMDIWVMKEYGVKESWAKLLTIAPPLVKPYDTLCPLVYSRDGAKVLLNHDDKELIWYDLRKGTVTNVSVSGLPFLFYADVYTESLVSVDCFGDEDVHKGRCKGEKFRGKSPLHATKVEERNSIPAVLPAKSDRSISSSPPPPQHQQQFIIKKNMPNLPPDILVDILSRLPVKSLLRFRCVSRWCRDLIDSKDFVKMHFNQSILASSNLNLILGFLGIYYVDMDSLDSAVPLKPPFSSSDVSNSCNGLVLILMGPKQSPYLWNPFTRKYKTLPDSLVDYPQGSVAADTLYTRYAFGYDSQADDYKVLRAVEFRGPDFNWIGTEAKLYSLRSNSWRKMPDFPCRIPRTREWAVHLNGALHTIVINESGQSILAFDLRSEKTYVVPRPEKLVPLGDLRLHSLGGSLCLISPFKKHRIEVWIMKEYNVKESWTKLFSIAPPTVEPHTILCPVAFSKNGDEILLNLNEEKLVWYDLRRKTTRDVSIQGLPFRFYADVCVETLISPDLEDGGNEIKKKPSIRRDKRNVKIGRKRH</sequence>
<accession>A0ACC0BJW9</accession>
<gene>
    <name evidence="1" type="ORF">M9H77_13267</name>
</gene>
<dbReference type="EMBL" id="CM044703">
    <property type="protein sequence ID" value="KAI5672903.1"/>
    <property type="molecule type" value="Genomic_DNA"/>
</dbReference>
<evidence type="ECO:0000313" key="1">
    <source>
        <dbReference type="EMBL" id="KAI5672903.1"/>
    </source>
</evidence>
<protein>
    <submittedName>
        <fullName evidence="1">Uncharacterized protein</fullName>
    </submittedName>
</protein>
<organism evidence="1 2">
    <name type="scientific">Catharanthus roseus</name>
    <name type="common">Madagascar periwinkle</name>
    <name type="synonym">Vinca rosea</name>
    <dbReference type="NCBI Taxonomy" id="4058"/>
    <lineage>
        <taxon>Eukaryota</taxon>
        <taxon>Viridiplantae</taxon>
        <taxon>Streptophyta</taxon>
        <taxon>Embryophyta</taxon>
        <taxon>Tracheophyta</taxon>
        <taxon>Spermatophyta</taxon>
        <taxon>Magnoliopsida</taxon>
        <taxon>eudicotyledons</taxon>
        <taxon>Gunneridae</taxon>
        <taxon>Pentapetalae</taxon>
        <taxon>asterids</taxon>
        <taxon>lamiids</taxon>
        <taxon>Gentianales</taxon>
        <taxon>Apocynaceae</taxon>
        <taxon>Rauvolfioideae</taxon>
        <taxon>Vinceae</taxon>
        <taxon>Catharanthinae</taxon>
        <taxon>Catharanthus</taxon>
    </lineage>
</organism>
<dbReference type="Proteomes" id="UP001060085">
    <property type="component" value="Linkage Group LG03"/>
</dbReference>
<evidence type="ECO:0000313" key="2">
    <source>
        <dbReference type="Proteomes" id="UP001060085"/>
    </source>
</evidence>
<proteinExistence type="predicted"/>
<keyword evidence="2" id="KW-1185">Reference proteome</keyword>
<reference evidence="2" key="1">
    <citation type="journal article" date="2023" name="Nat. Plants">
        <title>Single-cell RNA sequencing provides a high-resolution roadmap for understanding the multicellular compartmentation of specialized metabolism.</title>
        <authorList>
            <person name="Sun S."/>
            <person name="Shen X."/>
            <person name="Li Y."/>
            <person name="Li Y."/>
            <person name="Wang S."/>
            <person name="Li R."/>
            <person name="Zhang H."/>
            <person name="Shen G."/>
            <person name="Guo B."/>
            <person name="Wei J."/>
            <person name="Xu J."/>
            <person name="St-Pierre B."/>
            <person name="Chen S."/>
            <person name="Sun C."/>
        </authorList>
    </citation>
    <scope>NUCLEOTIDE SEQUENCE [LARGE SCALE GENOMIC DNA]</scope>
</reference>
<comment type="caution">
    <text evidence="1">The sequence shown here is derived from an EMBL/GenBank/DDBJ whole genome shotgun (WGS) entry which is preliminary data.</text>
</comment>
<name>A0ACC0BJW9_CATRO</name>